<evidence type="ECO:0000259" key="9">
    <source>
        <dbReference type="Pfam" id="PF01431"/>
    </source>
</evidence>
<dbReference type="SUPFAM" id="SSF55486">
    <property type="entry name" value="Metalloproteases ('zincins'), catalytic domain"/>
    <property type="match status" value="1"/>
</dbReference>
<evidence type="ECO:0000313" key="11">
    <source>
        <dbReference type="EMBL" id="MFC4311052.1"/>
    </source>
</evidence>
<keyword evidence="7" id="KW-0482">Metalloprotease</keyword>
<keyword evidence="4" id="KW-0479">Metal-binding</keyword>
<reference evidence="12" key="1">
    <citation type="journal article" date="2019" name="Int. J. Syst. Evol. Microbiol.">
        <title>The Global Catalogue of Microorganisms (GCM) 10K type strain sequencing project: providing services to taxonomists for standard genome sequencing and annotation.</title>
        <authorList>
            <consortium name="The Broad Institute Genomics Platform"/>
            <consortium name="The Broad Institute Genome Sequencing Center for Infectious Disease"/>
            <person name="Wu L."/>
            <person name="Ma J."/>
        </authorList>
    </citation>
    <scope>NUCLEOTIDE SEQUENCE [LARGE SCALE GENOMIC DNA]</scope>
    <source>
        <strain evidence="12">CGMCC 1.10759</strain>
    </source>
</reference>
<comment type="caution">
    <text evidence="11">The sequence shown here is derived from an EMBL/GenBank/DDBJ whole genome shotgun (WGS) entry which is preliminary data.</text>
</comment>
<evidence type="ECO:0000256" key="7">
    <source>
        <dbReference type="ARBA" id="ARBA00023049"/>
    </source>
</evidence>
<feature type="domain" description="Peptidase M13 N-terminal" evidence="10">
    <location>
        <begin position="51"/>
        <end position="430"/>
    </location>
</feature>
<dbReference type="PANTHER" id="PTHR11733:SF167">
    <property type="entry name" value="FI17812P1-RELATED"/>
    <property type="match status" value="1"/>
</dbReference>
<evidence type="ECO:0000313" key="12">
    <source>
        <dbReference type="Proteomes" id="UP001595904"/>
    </source>
</evidence>
<dbReference type="InterPro" id="IPR018497">
    <property type="entry name" value="Peptidase_M13_C"/>
</dbReference>
<dbReference type="InterPro" id="IPR024079">
    <property type="entry name" value="MetalloPept_cat_dom_sf"/>
</dbReference>
<gene>
    <name evidence="11" type="ORF">ACFPN2_18285</name>
</gene>
<dbReference type="PANTHER" id="PTHR11733">
    <property type="entry name" value="ZINC METALLOPROTEASE FAMILY M13 NEPRILYSIN-RELATED"/>
    <property type="match status" value="1"/>
</dbReference>
<protein>
    <submittedName>
        <fullName evidence="11">M13 family metallopeptidase</fullName>
    </submittedName>
</protein>
<dbReference type="InterPro" id="IPR008753">
    <property type="entry name" value="Peptidase_M13_N"/>
</dbReference>
<accession>A0ABV8SVP9</accession>
<feature type="domain" description="Peptidase M13 C-terminal" evidence="9">
    <location>
        <begin position="482"/>
        <end position="683"/>
    </location>
</feature>
<dbReference type="RefSeq" id="WP_380599059.1">
    <property type="nucleotide sequence ID" value="NZ_JBHSDU010000003.1"/>
</dbReference>
<keyword evidence="6" id="KW-0862">Zinc</keyword>
<keyword evidence="3" id="KW-0645">Protease</keyword>
<dbReference type="Gene3D" id="1.10.1380.10">
    <property type="entry name" value="Neutral endopeptidase , domain2"/>
    <property type="match status" value="1"/>
</dbReference>
<evidence type="ECO:0000256" key="2">
    <source>
        <dbReference type="ARBA" id="ARBA00007357"/>
    </source>
</evidence>
<evidence type="ECO:0000256" key="3">
    <source>
        <dbReference type="ARBA" id="ARBA00022670"/>
    </source>
</evidence>
<sequence>MNAKPLLAALSCAVVLAACSSPPTSAPTSAPPTSTLRSGVYSSNLDKAVRPQDDFYRFVNGVWLTNTTIPADRSNYGTFSLLEDGAEQDLKVILEEAAAANAPVGSDAQKVGDLYASYLDEATIEARGLTPLAAELKRIDEVKTKQDVARYIGYGQRISVRHPFVYYVSVDRKNSSQYTGVIAQSGLGMPDRDYYLSGDERLKGIREKYQVYVKDLLAAAGTPKAESVAGKIVDIETQLAKSHWTRVQNRDAQKTYNRYEVATLPKLMPGFDWNAFFAGAQIPMDKTPALVVVQPSFFEALGKVIATTPVADWRGYFRYKLLSTYAPDLPNKFVQLHFDFTQRTVSGIEEVKPRWKRAVDTVDGSLGDLVGKMYVERHFSPDAKRRMDELVSNLLTAYRQGIDSLEWMTPATKQKAHAKLEKLTTKIGYPSMWRDWSDLEIRRDDLVGNDLRASGVVFDRNLSKLGGPIDRTEWLMTPQTVNAYYNPPTNEIVFPAAILQPPFFNVAAEDAINYGAIGAVIGHEISHGFDDQGRRYDGTGNLNDWWAPEDNAEFTRRAKQLGAQYSALSPLPGLFVNGDLTMGENIADVAGLAMAYRAWQLSLHGKPAPVIDGYTGEQRFFIGWAQGWARKYRDDELRRRLLTDPHSPSEYRTNNVVSNVPEFYAAFGVKPGDKMYKAPADRVRIW</sequence>
<feature type="chain" id="PRO_5046831348" evidence="8">
    <location>
        <begin position="18"/>
        <end position="686"/>
    </location>
</feature>
<evidence type="ECO:0000259" key="10">
    <source>
        <dbReference type="Pfam" id="PF05649"/>
    </source>
</evidence>
<proteinExistence type="inferred from homology"/>
<evidence type="ECO:0000256" key="5">
    <source>
        <dbReference type="ARBA" id="ARBA00022801"/>
    </source>
</evidence>
<dbReference type="InterPro" id="IPR042089">
    <property type="entry name" value="Peptidase_M13_dom_2"/>
</dbReference>
<evidence type="ECO:0000256" key="4">
    <source>
        <dbReference type="ARBA" id="ARBA00022723"/>
    </source>
</evidence>
<comment type="cofactor">
    <cofactor evidence="1">
        <name>Zn(2+)</name>
        <dbReference type="ChEBI" id="CHEBI:29105"/>
    </cofactor>
</comment>
<keyword evidence="12" id="KW-1185">Reference proteome</keyword>
<dbReference type="PROSITE" id="PS51885">
    <property type="entry name" value="NEPRILYSIN"/>
    <property type="match status" value="1"/>
</dbReference>
<dbReference type="PROSITE" id="PS51257">
    <property type="entry name" value="PROKAR_LIPOPROTEIN"/>
    <property type="match status" value="1"/>
</dbReference>
<organism evidence="11 12">
    <name type="scientific">Steroidobacter flavus</name>
    <dbReference type="NCBI Taxonomy" id="1842136"/>
    <lineage>
        <taxon>Bacteria</taxon>
        <taxon>Pseudomonadati</taxon>
        <taxon>Pseudomonadota</taxon>
        <taxon>Gammaproteobacteria</taxon>
        <taxon>Steroidobacterales</taxon>
        <taxon>Steroidobacteraceae</taxon>
        <taxon>Steroidobacter</taxon>
    </lineage>
</organism>
<dbReference type="EMBL" id="JBHSDU010000003">
    <property type="protein sequence ID" value="MFC4311052.1"/>
    <property type="molecule type" value="Genomic_DNA"/>
</dbReference>
<dbReference type="CDD" id="cd08662">
    <property type="entry name" value="M13"/>
    <property type="match status" value="1"/>
</dbReference>
<dbReference type="Pfam" id="PF01431">
    <property type="entry name" value="Peptidase_M13"/>
    <property type="match status" value="1"/>
</dbReference>
<name>A0ABV8SVP9_9GAMM</name>
<keyword evidence="5" id="KW-0378">Hydrolase</keyword>
<dbReference type="InterPro" id="IPR000718">
    <property type="entry name" value="Peptidase_M13"/>
</dbReference>
<evidence type="ECO:0000256" key="1">
    <source>
        <dbReference type="ARBA" id="ARBA00001947"/>
    </source>
</evidence>
<evidence type="ECO:0000256" key="8">
    <source>
        <dbReference type="SAM" id="SignalP"/>
    </source>
</evidence>
<dbReference type="PRINTS" id="PR00786">
    <property type="entry name" value="NEPRILYSIN"/>
</dbReference>
<evidence type="ECO:0000256" key="6">
    <source>
        <dbReference type="ARBA" id="ARBA00022833"/>
    </source>
</evidence>
<feature type="signal peptide" evidence="8">
    <location>
        <begin position="1"/>
        <end position="17"/>
    </location>
</feature>
<dbReference type="Gene3D" id="3.40.390.10">
    <property type="entry name" value="Collagenase (Catalytic Domain)"/>
    <property type="match status" value="1"/>
</dbReference>
<comment type="similarity">
    <text evidence="2">Belongs to the peptidase M13 family.</text>
</comment>
<dbReference type="Pfam" id="PF05649">
    <property type="entry name" value="Peptidase_M13_N"/>
    <property type="match status" value="1"/>
</dbReference>
<keyword evidence="8" id="KW-0732">Signal</keyword>
<dbReference type="Proteomes" id="UP001595904">
    <property type="component" value="Unassembled WGS sequence"/>
</dbReference>